<dbReference type="InterPro" id="IPR039217">
    <property type="entry name" value="LY96"/>
</dbReference>
<protein>
    <recommendedName>
        <fullName evidence="10">Lymphocyte antigen 96</fullName>
    </recommendedName>
    <alternativeName>
        <fullName evidence="11">Protein MD-2</fullName>
    </alternativeName>
</protein>
<feature type="domain" description="MD-2-related lipid-recognition" evidence="13">
    <location>
        <begin position="47"/>
        <end position="154"/>
    </location>
</feature>
<dbReference type="GO" id="GO:0032497">
    <property type="term" value="P:detection of lipopolysaccharide"/>
    <property type="evidence" value="ECO:0007669"/>
    <property type="project" value="TreeGrafter"/>
</dbReference>
<dbReference type="GO" id="GO:0035662">
    <property type="term" value="F:Toll-like receptor 4 binding"/>
    <property type="evidence" value="ECO:0007669"/>
    <property type="project" value="InterPro"/>
</dbReference>
<keyword evidence="8" id="KW-0395">Inflammatory response</keyword>
<keyword evidence="6" id="KW-1015">Disulfide bond</keyword>
<dbReference type="InterPro" id="IPR014756">
    <property type="entry name" value="Ig_E-set"/>
</dbReference>
<evidence type="ECO:0000256" key="11">
    <source>
        <dbReference type="ARBA" id="ARBA00083036"/>
    </source>
</evidence>
<dbReference type="AlphaFoldDB" id="A0AAW0IY22"/>
<dbReference type="GO" id="GO:0005576">
    <property type="term" value="C:extracellular region"/>
    <property type="evidence" value="ECO:0007669"/>
    <property type="project" value="UniProtKB-SubCell"/>
</dbReference>
<keyword evidence="15" id="KW-1185">Reference proteome</keyword>
<keyword evidence="4 12" id="KW-0732">Signal</keyword>
<keyword evidence="7" id="KW-0325">Glycoprotein</keyword>
<sequence>MVFLACVKCWRYHIMLPFILFSTLLPPTFAESEQQWFCNSSDATVSYSYCDNMKFPISITSEPCVTLKGSSGFVYINFIPRRDLKKLYFNLSIHVNSVKLPAREETICHGYDDNYSFCRALKGETVNTRGRYSCIAEAIVGDDQERLFCLNFTVIHRHNVN</sequence>
<dbReference type="Gene3D" id="2.60.40.770">
    <property type="match status" value="1"/>
</dbReference>
<keyword evidence="2" id="KW-0964">Secreted</keyword>
<evidence type="ECO:0000313" key="15">
    <source>
        <dbReference type="Proteomes" id="UP001488838"/>
    </source>
</evidence>
<dbReference type="SUPFAM" id="SSF81296">
    <property type="entry name" value="E set domains"/>
    <property type="match status" value="1"/>
</dbReference>
<organism evidence="14 15">
    <name type="scientific">Myodes glareolus</name>
    <name type="common">Bank vole</name>
    <name type="synonym">Clethrionomys glareolus</name>
    <dbReference type="NCBI Taxonomy" id="447135"/>
    <lineage>
        <taxon>Eukaryota</taxon>
        <taxon>Metazoa</taxon>
        <taxon>Chordata</taxon>
        <taxon>Craniata</taxon>
        <taxon>Vertebrata</taxon>
        <taxon>Euteleostomi</taxon>
        <taxon>Mammalia</taxon>
        <taxon>Eutheria</taxon>
        <taxon>Euarchontoglires</taxon>
        <taxon>Glires</taxon>
        <taxon>Rodentia</taxon>
        <taxon>Myomorpha</taxon>
        <taxon>Muroidea</taxon>
        <taxon>Cricetidae</taxon>
        <taxon>Arvicolinae</taxon>
        <taxon>Myodes</taxon>
    </lineage>
</organism>
<dbReference type="GO" id="GO:0006954">
    <property type="term" value="P:inflammatory response"/>
    <property type="evidence" value="ECO:0007669"/>
    <property type="project" value="UniProtKB-KW"/>
</dbReference>
<proteinExistence type="predicted"/>
<dbReference type="Proteomes" id="UP001488838">
    <property type="component" value="Unassembled WGS sequence"/>
</dbReference>
<evidence type="ECO:0000259" key="13">
    <source>
        <dbReference type="SMART" id="SM00737"/>
    </source>
</evidence>
<keyword evidence="5" id="KW-0391">Immunity</keyword>
<dbReference type="PANTHER" id="PTHR15218">
    <property type="entry name" value="MD-1, MD-2 - RELATED"/>
    <property type="match status" value="1"/>
</dbReference>
<gene>
    <name evidence="14" type="ORF">U0070_002663</name>
</gene>
<dbReference type="GO" id="GO:0001530">
    <property type="term" value="F:lipopolysaccharide binding"/>
    <property type="evidence" value="ECO:0007669"/>
    <property type="project" value="InterPro"/>
</dbReference>
<name>A0AAW0IY22_MYOGA</name>
<dbReference type="GO" id="GO:0046696">
    <property type="term" value="C:lipopolysaccharide receptor complex"/>
    <property type="evidence" value="ECO:0007669"/>
    <property type="project" value="UniProtKB-ARBA"/>
</dbReference>
<evidence type="ECO:0000256" key="2">
    <source>
        <dbReference type="ARBA" id="ARBA00022525"/>
    </source>
</evidence>
<keyword evidence="3" id="KW-0399">Innate immunity</keyword>
<dbReference type="GO" id="GO:0001875">
    <property type="term" value="F:lipopolysaccharide immune receptor activity"/>
    <property type="evidence" value="ECO:0007669"/>
    <property type="project" value="TreeGrafter"/>
</dbReference>
<evidence type="ECO:0000256" key="8">
    <source>
        <dbReference type="ARBA" id="ARBA00023198"/>
    </source>
</evidence>
<dbReference type="GO" id="GO:0031666">
    <property type="term" value="P:positive regulation of lipopolysaccharide-mediated signaling pathway"/>
    <property type="evidence" value="ECO:0007669"/>
    <property type="project" value="TreeGrafter"/>
</dbReference>
<evidence type="ECO:0000256" key="4">
    <source>
        <dbReference type="ARBA" id="ARBA00022729"/>
    </source>
</evidence>
<evidence type="ECO:0000256" key="6">
    <source>
        <dbReference type="ARBA" id="ARBA00023157"/>
    </source>
</evidence>
<dbReference type="GO" id="GO:0045087">
    <property type="term" value="P:innate immune response"/>
    <property type="evidence" value="ECO:0007669"/>
    <property type="project" value="UniProtKB-KW"/>
</dbReference>
<dbReference type="GO" id="GO:0034142">
    <property type="term" value="P:toll-like receptor 4 signaling pathway"/>
    <property type="evidence" value="ECO:0007669"/>
    <property type="project" value="TreeGrafter"/>
</dbReference>
<feature type="chain" id="PRO_5043384839" description="Lymphocyte antigen 96" evidence="12">
    <location>
        <begin position="31"/>
        <end position="161"/>
    </location>
</feature>
<evidence type="ECO:0000256" key="5">
    <source>
        <dbReference type="ARBA" id="ARBA00022859"/>
    </source>
</evidence>
<feature type="signal peptide" evidence="12">
    <location>
        <begin position="1"/>
        <end position="30"/>
    </location>
</feature>
<reference evidence="14 15" key="1">
    <citation type="journal article" date="2023" name="bioRxiv">
        <title>Conserved and derived expression patterns and positive selection on dental genes reveal complex evolutionary context of ever-growing rodent molars.</title>
        <authorList>
            <person name="Calamari Z.T."/>
            <person name="Song A."/>
            <person name="Cohen E."/>
            <person name="Akter M."/>
            <person name="Roy R.D."/>
            <person name="Hallikas O."/>
            <person name="Christensen M.M."/>
            <person name="Li P."/>
            <person name="Marangoni P."/>
            <person name="Jernvall J."/>
            <person name="Klein O.D."/>
        </authorList>
    </citation>
    <scope>NUCLEOTIDE SEQUENCE [LARGE SCALE GENOMIC DNA]</scope>
    <source>
        <strain evidence="14">V071</strain>
    </source>
</reference>
<dbReference type="InterPro" id="IPR003172">
    <property type="entry name" value="ML_dom"/>
</dbReference>
<evidence type="ECO:0000256" key="9">
    <source>
        <dbReference type="ARBA" id="ARBA00059198"/>
    </source>
</evidence>
<dbReference type="SMART" id="SM00737">
    <property type="entry name" value="ML"/>
    <property type="match status" value="1"/>
</dbReference>
<accession>A0AAW0IY22</accession>
<dbReference type="PANTHER" id="PTHR15218:SF0">
    <property type="entry name" value="LYMPHOCYTE ANTIGEN 96"/>
    <property type="match status" value="1"/>
</dbReference>
<evidence type="ECO:0000256" key="10">
    <source>
        <dbReference type="ARBA" id="ARBA00072342"/>
    </source>
</evidence>
<dbReference type="FunFam" id="2.60.40.770:FF:000003">
    <property type="entry name" value="Lymphocyte antigen 96"/>
    <property type="match status" value="1"/>
</dbReference>
<evidence type="ECO:0000256" key="7">
    <source>
        <dbReference type="ARBA" id="ARBA00023180"/>
    </source>
</evidence>
<comment type="caution">
    <text evidence="14">The sequence shown here is derived from an EMBL/GenBank/DDBJ whole genome shotgun (WGS) entry which is preliminary data.</text>
</comment>
<dbReference type="EMBL" id="JBBHLL010000079">
    <property type="protein sequence ID" value="KAK7819559.1"/>
    <property type="molecule type" value="Genomic_DNA"/>
</dbReference>
<evidence type="ECO:0000256" key="1">
    <source>
        <dbReference type="ARBA" id="ARBA00004239"/>
    </source>
</evidence>
<evidence type="ECO:0000256" key="12">
    <source>
        <dbReference type="SAM" id="SignalP"/>
    </source>
</evidence>
<comment type="function">
    <text evidence="9">Binds bacterial lipopolysaccharide (LPS). Cooperates with TLR4 in the innate immune response to bacterial lipopolysaccharide (LPS), and with TLR2 in the response to cell wall components from Gram-positive and Gram-negative bacteria. Enhances TLR4-dependent activation of NF-kappa-B. Cells expressing both LY96 and TLR4, but not TLR4 alone, respond to LPS.</text>
</comment>
<comment type="subcellular location">
    <subcellularLocation>
        <location evidence="1">Secreted</location>
        <location evidence="1">Extracellular space</location>
    </subcellularLocation>
</comment>
<evidence type="ECO:0000313" key="14">
    <source>
        <dbReference type="EMBL" id="KAK7819559.1"/>
    </source>
</evidence>
<evidence type="ECO:0000256" key="3">
    <source>
        <dbReference type="ARBA" id="ARBA00022588"/>
    </source>
</evidence>
<dbReference type="Pfam" id="PF02221">
    <property type="entry name" value="E1_DerP2_DerF2"/>
    <property type="match status" value="1"/>
</dbReference>